<evidence type="ECO:0000313" key="6">
    <source>
        <dbReference type="Proteomes" id="UP000050502"/>
    </source>
</evidence>
<dbReference type="PANTHER" id="PTHR34406">
    <property type="entry name" value="PROTEIN YCEI"/>
    <property type="match status" value="1"/>
</dbReference>
<reference evidence="4 6" key="2">
    <citation type="submission" date="2015-07" db="EMBL/GenBank/DDBJ databases">
        <title>Whole genome sequence of Ardenticatena maritima DSM 23922.</title>
        <authorList>
            <person name="Hemp J."/>
            <person name="Ward L.M."/>
            <person name="Pace L.A."/>
            <person name="Fischer W.W."/>
        </authorList>
    </citation>
    <scope>NUCLEOTIDE SEQUENCE [LARGE SCALE GENOMIC DNA]</scope>
    <source>
        <strain evidence="4 6">110S</strain>
    </source>
</reference>
<dbReference type="RefSeq" id="WP_054493202.1">
    <property type="nucleotide sequence ID" value="NZ_BBZA01000138.1"/>
</dbReference>
<evidence type="ECO:0000313" key="4">
    <source>
        <dbReference type="EMBL" id="KPL89571.1"/>
    </source>
</evidence>
<evidence type="ECO:0000259" key="2">
    <source>
        <dbReference type="SMART" id="SM00867"/>
    </source>
</evidence>
<keyword evidence="5" id="KW-1185">Reference proteome</keyword>
<protein>
    <recommendedName>
        <fullName evidence="2">Lipid/polyisoprenoid-binding YceI-like domain-containing protein</fullName>
    </recommendedName>
</protein>
<dbReference type="InterPro" id="IPR036761">
    <property type="entry name" value="TTHA0802/YceI-like_sf"/>
</dbReference>
<dbReference type="Proteomes" id="UP000037784">
    <property type="component" value="Unassembled WGS sequence"/>
</dbReference>
<dbReference type="InParanoid" id="A0A0M9UCW0"/>
<dbReference type="Pfam" id="PF04264">
    <property type="entry name" value="YceI"/>
    <property type="match status" value="1"/>
</dbReference>
<dbReference type="SUPFAM" id="SSF101874">
    <property type="entry name" value="YceI-like"/>
    <property type="match status" value="1"/>
</dbReference>
<dbReference type="InterPro" id="IPR007372">
    <property type="entry name" value="Lipid/polyisoprenoid-bd_YceI"/>
</dbReference>
<dbReference type="OrthoDB" id="9811006at2"/>
<comment type="similarity">
    <text evidence="1">Belongs to the UPF0312 family.</text>
</comment>
<reference evidence="5" key="3">
    <citation type="submission" date="2015-08" db="EMBL/GenBank/DDBJ databases">
        <title>Draft Genome Sequence of a Heterotrophic Facultative Anaerobic Bacterium Ardenticatena maritima Strain 110S.</title>
        <authorList>
            <person name="Kawaichi S."/>
            <person name="Yoshida T."/>
            <person name="Sako Y."/>
            <person name="Nakamura R."/>
        </authorList>
    </citation>
    <scope>NUCLEOTIDE SEQUENCE [LARGE SCALE GENOMIC DNA]</scope>
    <source>
        <strain evidence="5">110S</strain>
    </source>
</reference>
<dbReference type="EMBL" id="BBZA01000138">
    <property type="protein sequence ID" value="GAP63354.1"/>
    <property type="molecule type" value="Genomic_DNA"/>
</dbReference>
<dbReference type="AlphaFoldDB" id="A0A0M9UCW0"/>
<organism evidence="3 5">
    <name type="scientific">Ardenticatena maritima</name>
    <dbReference type="NCBI Taxonomy" id="872965"/>
    <lineage>
        <taxon>Bacteria</taxon>
        <taxon>Bacillati</taxon>
        <taxon>Chloroflexota</taxon>
        <taxon>Ardenticatenia</taxon>
        <taxon>Ardenticatenales</taxon>
        <taxon>Ardenticatenaceae</taxon>
        <taxon>Ardenticatena</taxon>
    </lineage>
</organism>
<sequence>MGWIVDKTHSHIEFAVRHMMIAKVRGSFKDYDVRLDLNEQNPEQSYAEAHIRVASIDTGVEDRDNHLRSPDFFDAEKYPEIVFKSKRIERVDDTHYRVIGDLTIKDTTREVTLDVEVAGPYKDPWGNERLGFVATTKINRKDFGLNWNVALETGGWLVGETVEIEIALEAIKQPEEAPASA</sequence>
<comment type="caution">
    <text evidence="3">The sequence shown here is derived from an EMBL/GenBank/DDBJ whole genome shotgun (WGS) entry which is preliminary data.</text>
</comment>
<dbReference type="STRING" id="872965.SE16_03910"/>
<dbReference type="EMBL" id="LGKN01000003">
    <property type="protein sequence ID" value="KPL89571.1"/>
    <property type="molecule type" value="Genomic_DNA"/>
</dbReference>
<feature type="domain" description="Lipid/polyisoprenoid-binding YceI-like" evidence="2">
    <location>
        <begin position="2"/>
        <end position="171"/>
    </location>
</feature>
<reference evidence="3 5" key="1">
    <citation type="journal article" date="2015" name="Genome Announc.">
        <title>Draft Genome Sequence of a Heterotrophic Facultative Anaerobic Thermophilic Bacterium, Ardenticatena maritima Strain 110ST.</title>
        <authorList>
            <person name="Kawaichi S."/>
            <person name="Yoshida T."/>
            <person name="Sako Y."/>
            <person name="Nakamura R."/>
        </authorList>
    </citation>
    <scope>NUCLEOTIDE SEQUENCE [LARGE SCALE GENOMIC DNA]</scope>
    <source>
        <strain evidence="3 5">110S</strain>
    </source>
</reference>
<dbReference type="PANTHER" id="PTHR34406:SF1">
    <property type="entry name" value="PROTEIN YCEI"/>
    <property type="match status" value="1"/>
</dbReference>
<evidence type="ECO:0000313" key="5">
    <source>
        <dbReference type="Proteomes" id="UP000037784"/>
    </source>
</evidence>
<dbReference type="SMART" id="SM00867">
    <property type="entry name" value="YceI"/>
    <property type="match status" value="1"/>
</dbReference>
<accession>A0A0M9UCW0</accession>
<name>A0A0M9UCW0_9CHLR</name>
<gene>
    <name evidence="3" type="ORF">ARMA_1777</name>
    <name evidence="4" type="ORF">SE16_03910</name>
</gene>
<evidence type="ECO:0000256" key="1">
    <source>
        <dbReference type="ARBA" id="ARBA00008812"/>
    </source>
</evidence>
<dbReference type="Proteomes" id="UP000050502">
    <property type="component" value="Unassembled WGS sequence"/>
</dbReference>
<evidence type="ECO:0000313" key="3">
    <source>
        <dbReference type="EMBL" id="GAP63354.1"/>
    </source>
</evidence>
<proteinExistence type="inferred from homology"/>
<dbReference type="Gene3D" id="2.40.128.110">
    <property type="entry name" value="Lipid/polyisoprenoid-binding, YceI-like"/>
    <property type="match status" value="1"/>
</dbReference>